<dbReference type="CDD" id="cd00093">
    <property type="entry name" value="HTH_XRE"/>
    <property type="match status" value="1"/>
</dbReference>
<dbReference type="EMBL" id="FOSG01000022">
    <property type="protein sequence ID" value="SFL58743.1"/>
    <property type="molecule type" value="Genomic_DNA"/>
</dbReference>
<comment type="similarity">
    <text evidence="1">Belongs to the short-chain fatty acyl-CoA assimilation regulator (ScfR) family.</text>
</comment>
<dbReference type="InterPro" id="IPR052345">
    <property type="entry name" value="Rad_response_metalloprotease"/>
</dbReference>
<evidence type="ECO:0000259" key="3">
    <source>
        <dbReference type="PROSITE" id="PS50943"/>
    </source>
</evidence>
<gene>
    <name evidence="4" type="ORF">SAMN05192584_12230</name>
</gene>
<organism evidence="4 5">
    <name type="scientific">Streptomyces pini</name>
    <dbReference type="NCBI Taxonomy" id="1520580"/>
    <lineage>
        <taxon>Bacteria</taxon>
        <taxon>Bacillati</taxon>
        <taxon>Actinomycetota</taxon>
        <taxon>Actinomycetes</taxon>
        <taxon>Kitasatosporales</taxon>
        <taxon>Streptomycetaceae</taxon>
        <taxon>Streptomyces</taxon>
    </lineage>
</organism>
<accession>A0A1I4IXM5</accession>
<keyword evidence="5" id="KW-1185">Reference proteome</keyword>
<dbReference type="Proteomes" id="UP000198928">
    <property type="component" value="Unassembled WGS sequence"/>
</dbReference>
<reference evidence="5" key="1">
    <citation type="submission" date="2016-10" db="EMBL/GenBank/DDBJ databases">
        <authorList>
            <person name="Varghese N."/>
            <person name="Submissions S."/>
        </authorList>
    </citation>
    <scope>NUCLEOTIDE SEQUENCE [LARGE SCALE GENOMIC DNA]</scope>
    <source>
        <strain evidence="5">PL19</strain>
    </source>
</reference>
<dbReference type="PROSITE" id="PS50943">
    <property type="entry name" value="HTH_CROC1"/>
    <property type="match status" value="1"/>
</dbReference>
<dbReference type="Pfam" id="PF06114">
    <property type="entry name" value="Peptidase_M78"/>
    <property type="match status" value="1"/>
</dbReference>
<dbReference type="InterPro" id="IPR001387">
    <property type="entry name" value="Cro/C1-type_HTH"/>
</dbReference>
<dbReference type="InterPro" id="IPR010359">
    <property type="entry name" value="IrrE_HExxH"/>
</dbReference>
<dbReference type="PANTHER" id="PTHR43236">
    <property type="entry name" value="ANTITOXIN HIGA1"/>
    <property type="match status" value="1"/>
</dbReference>
<dbReference type="InterPro" id="IPR010982">
    <property type="entry name" value="Lambda_DNA-bd_dom_sf"/>
</dbReference>
<feature type="compositionally biased region" description="Basic residues" evidence="2">
    <location>
        <begin position="7"/>
        <end position="20"/>
    </location>
</feature>
<dbReference type="AlphaFoldDB" id="A0A1I4IXM5"/>
<evidence type="ECO:0000313" key="5">
    <source>
        <dbReference type="Proteomes" id="UP000198928"/>
    </source>
</evidence>
<dbReference type="Gene3D" id="1.10.10.2910">
    <property type="match status" value="1"/>
</dbReference>
<sequence length="581" mass="64192">MDGTEFRHRRAGPRRTAPRRTRRALKTIHRVSGGHAGRVAGAPRYPTCPACLHSRLNPYENAAPYLVCEAQDLHEEINTTALDIQPRLLHHGIQPGHLVRRPSDPSRLGTGRIRRPLLRPGPAGGPSPTGRPVAGYRPRAGPWDIHRTPPASVLDNPPTRRHGSGFAEVRAESTPPRERHRVGLDNGGVSTRISLRARIARMADIDARVLGERIRDARKRADMSQEELGRVVNLERTMVNKLEAGVRRVTALELSDIAAALGVRMSTFFEDPTPALVSHRSSQGLDTVDSRIDTLLANLAGEVEFLDKLGVEELGLTAADAVTEASITPPSNNVEAEELAATVRALMRLSKDEPVHQLSDKVTAIGLLAFSRDIGKDTADAGTILLRRGGVTLVNSHMKVGRRRLALAHEVGHYLIEDEYTVDWRVAGHSDIVVPMESRLDRFARALLLPKDAVGRAWREKAGLHGERRAAILLASEFRVDMATLATRLKELCLADSDTVTAVRGFRTTQADMVEMNLYVPLEELAGTTVPRPFARAVLQLVRDERISRDRALELLQGTFDDADLPRIRTRRPDEIWNFVS</sequence>
<dbReference type="Pfam" id="PF01381">
    <property type="entry name" value="HTH_3"/>
    <property type="match status" value="1"/>
</dbReference>
<feature type="compositionally biased region" description="Basic and acidic residues" evidence="2">
    <location>
        <begin position="169"/>
        <end position="183"/>
    </location>
</feature>
<dbReference type="GO" id="GO:0003677">
    <property type="term" value="F:DNA binding"/>
    <property type="evidence" value="ECO:0007669"/>
    <property type="project" value="InterPro"/>
</dbReference>
<feature type="region of interest" description="Disordered" evidence="2">
    <location>
        <begin position="1"/>
        <end position="20"/>
    </location>
</feature>
<evidence type="ECO:0000256" key="1">
    <source>
        <dbReference type="ARBA" id="ARBA00007227"/>
    </source>
</evidence>
<dbReference type="SUPFAM" id="SSF47413">
    <property type="entry name" value="lambda repressor-like DNA-binding domains"/>
    <property type="match status" value="1"/>
</dbReference>
<name>A0A1I4IXM5_9ACTN</name>
<dbReference type="SMART" id="SM00530">
    <property type="entry name" value="HTH_XRE"/>
    <property type="match status" value="1"/>
</dbReference>
<dbReference type="PANTHER" id="PTHR43236:SF1">
    <property type="entry name" value="BLL7220 PROTEIN"/>
    <property type="match status" value="1"/>
</dbReference>
<feature type="region of interest" description="Disordered" evidence="2">
    <location>
        <begin position="95"/>
        <end position="185"/>
    </location>
</feature>
<evidence type="ECO:0000256" key="2">
    <source>
        <dbReference type="SAM" id="MobiDB-lite"/>
    </source>
</evidence>
<evidence type="ECO:0000313" key="4">
    <source>
        <dbReference type="EMBL" id="SFL58743.1"/>
    </source>
</evidence>
<proteinExistence type="inferred from homology"/>
<feature type="domain" description="HTH cro/C1-type" evidence="3">
    <location>
        <begin position="214"/>
        <end position="268"/>
    </location>
</feature>
<dbReference type="Gene3D" id="1.10.260.40">
    <property type="entry name" value="lambda repressor-like DNA-binding domains"/>
    <property type="match status" value="1"/>
</dbReference>
<protein>
    <submittedName>
        <fullName evidence="4">Zn-dependent peptidase ImmA, M78 family</fullName>
    </submittedName>
</protein>